<gene>
    <name evidence="1" type="ORF">PIB30_028746</name>
</gene>
<dbReference type="PANTHER" id="PTHR45669">
    <property type="entry name" value="GLUTAREDOXIN DOMAIN-CONTAINING CYSTEINE-RICH PROTEIN CG12206-RELATED"/>
    <property type="match status" value="1"/>
</dbReference>
<comment type="caution">
    <text evidence="1">The sequence shown here is derived from an EMBL/GenBank/DDBJ whole genome shotgun (WGS) entry which is preliminary data.</text>
</comment>
<proteinExistence type="predicted"/>
<name>A0ABU6WAV8_9FABA</name>
<protein>
    <recommendedName>
        <fullName evidence="3">Glutaredoxin domain-containing protein</fullName>
    </recommendedName>
</protein>
<dbReference type="PANTHER" id="PTHR45669:SF14">
    <property type="entry name" value="EMB|CAB81925.1-RELATED"/>
    <property type="match status" value="1"/>
</dbReference>
<sequence length="146" mass="16434">MADQDINFKIMIWESSSWRYITLRGYREEPRKSLSGKVLPHKLFIKGRYIGGVDEVIGLHESGWLGKLPEGTPIESGEGHCNGCACMRFAICSNCNGSCKVFTKNNGDNNNGELFIIRCPECNENGLVKCRICCEKFDPNKKKILL</sequence>
<evidence type="ECO:0000313" key="2">
    <source>
        <dbReference type="Proteomes" id="UP001341840"/>
    </source>
</evidence>
<accession>A0ABU6WAV8</accession>
<evidence type="ECO:0000313" key="1">
    <source>
        <dbReference type="EMBL" id="MED6182481.1"/>
    </source>
</evidence>
<evidence type="ECO:0008006" key="3">
    <source>
        <dbReference type="Google" id="ProtNLM"/>
    </source>
</evidence>
<reference evidence="1 2" key="1">
    <citation type="journal article" date="2023" name="Plants (Basel)">
        <title>Bridging the Gap: Combining Genomics and Transcriptomics Approaches to Understand Stylosanthes scabra, an Orphan Legume from the Brazilian Caatinga.</title>
        <authorList>
            <person name="Ferreira-Neto J.R.C."/>
            <person name="da Silva M.D."/>
            <person name="Binneck E."/>
            <person name="de Melo N.F."/>
            <person name="da Silva R.H."/>
            <person name="de Melo A.L.T.M."/>
            <person name="Pandolfi V."/>
            <person name="Bustamante F.O."/>
            <person name="Brasileiro-Vidal A.C."/>
            <person name="Benko-Iseppon A.M."/>
        </authorList>
    </citation>
    <scope>NUCLEOTIDE SEQUENCE [LARGE SCALE GENOMIC DNA]</scope>
    <source>
        <tissue evidence="1">Leaves</tissue>
    </source>
</reference>
<organism evidence="1 2">
    <name type="scientific">Stylosanthes scabra</name>
    <dbReference type="NCBI Taxonomy" id="79078"/>
    <lineage>
        <taxon>Eukaryota</taxon>
        <taxon>Viridiplantae</taxon>
        <taxon>Streptophyta</taxon>
        <taxon>Embryophyta</taxon>
        <taxon>Tracheophyta</taxon>
        <taxon>Spermatophyta</taxon>
        <taxon>Magnoliopsida</taxon>
        <taxon>eudicotyledons</taxon>
        <taxon>Gunneridae</taxon>
        <taxon>Pentapetalae</taxon>
        <taxon>rosids</taxon>
        <taxon>fabids</taxon>
        <taxon>Fabales</taxon>
        <taxon>Fabaceae</taxon>
        <taxon>Papilionoideae</taxon>
        <taxon>50 kb inversion clade</taxon>
        <taxon>dalbergioids sensu lato</taxon>
        <taxon>Dalbergieae</taxon>
        <taxon>Pterocarpus clade</taxon>
        <taxon>Stylosanthes</taxon>
    </lineage>
</organism>
<keyword evidence="2" id="KW-1185">Reference proteome</keyword>
<dbReference type="Proteomes" id="UP001341840">
    <property type="component" value="Unassembled WGS sequence"/>
</dbReference>
<dbReference type="EMBL" id="JASCZI010181357">
    <property type="protein sequence ID" value="MED6182481.1"/>
    <property type="molecule type" value="Genomic_DNA"/>
</dbReference>
<dbReference type="Pfam" id="PF23733">
    <property type="entry name" value="GRXCR1-2_C"/>
    <property type="match status" value="1"/>
</dbReference>